<organism evidence="5 6">
    <name type="scientific">Egibacter rhizosphaerae</name>
    <dbReference type="NCBI Taxonomy" id="1670831"/>
    <lineage>
        <taxon>Bacteria</taxon>
        <taxon>Bacillati</taxon>
        <taxon>Actinomycetota</taxon>
        <taxon>Nitriliruptoria</taxon>
        <taxon>Egibacterales</taxon>
        <taxon>Egibacteraceae</taxon>
        <taxon>Egibacter</taxon>
    </lineage>
</organism>
<keyword evidence="3" id="KW-0812">Transmembrane</keyword>
<evidence type="ECO:0000313" key="6">
    <source>
        <dbReference type="Proteomes" id="UP000291469"/>
    </source>
</evidence>
<evidence type="ECO:0000313" key="5">
    <source>
        <dbReference type="EMBL" id="QBI19111.1"/>
    </source>
</evidence>
<feature type="region of interest" description="Disordered" evidence="2">
    <location>
        <begin position="1"/>
        <end position="29"/>
    </location>
</feature>
<feature type="compositionally biased region" description="Acidic residues" evidence="2">
    <location>
        <begin position="104"/>
        <end position="114"/>
    </location>
</feature>
<sequence>MGTRKQQAKQTRRERRAAKEAAREEARRAERRQQRITLAVIAGILLLGGALIGFTIYEQRQEEAEARAEQEELLAEIEEQEEAVADRPVACGAEAPAGAGDEREPYDEAPPDVLDEGADYRATIETSCGELVIDLDAEAAPETVNAFVFLAEDGFYDGREVFRHDESLEVLQAGSPNDALDGDVGFELPSETARAEEEGYPSGSVALASFGGPDSGGSQFFLVYGEAFEELAGQQDELMFTNFGEVVDGREVLDEIVDLGAIGELLAPDGPAPAERVYIESVSVEGAD</sequence>
<dbReference type="PANTHER" id="PTHR45625:SF3">
    <property type="entry name" value="PEPTIDYL-PROLYL CIS-TRANS ISOMERASE B-RELATED"/>
    <property type="match status" value="1"/>
</dbReference>
<dbReference type="InterPro" id="IPR029000">
    <property type="entry name" value="Cyclophilin-like_dom_sf"/>
</dbReference>
<dbReference type="InterPro" id="IPR002130">
    <property type="entry name" value="Cyclophilin-type_PPIase_dom"/>
</dbReference>
<dbReference type="GO" id="GO:0003755">
    <property type="term" value="F:peptidyl-prolyl cis-trans isomerase activity"/>
    <property type="evidence" value="ECO:0007669"/>
    <property type="project" value="InterPro"/>
</dbReference>
<name>A0A411YD01_9ACTN</name>
<protein>
    <recommendedName>
        <fullName evidence="4">PPIase cyclophilin-type domain-containing protein</fullName>
    </recommendedName>
</protein>
<dbReference type="OrthoDB" id="5507614at2"/>
<feature type="compositionally biased region" description="Basic and acidic residues" evidence="2">
    <location>
        <begin position="17"/>
        <end position="29"/>
    </location>
</feature>
<dbReference type="EMBL" id="CP036402">
    <property type="protein sequence ID" value="QBI19111.1"/>
    <property type="molecule type" value="Genomic_DNA"/>
</dbReference>
<keyword evidence="3" id="KW-1133">Transmembrane helix</keyword>
<dbReference type="Proteomes" id="UP000291469">
    <property type="component" value="Chromosome"/>
</dbReference>
<comment type="function">
    <text evidence="1">PPIases accelerate the folding of proteins. It catalyzes the cis-trans isomerization of proline imidic peptide bonds in oligopeptides.</text>
</comment>
<reference evidence="5 6" key="1">
    <citation type="submission" date="2019-01" db="EMBL/GenBank/DDBJ databases">
        <title>Egibacter rhizosphaerae EGI 80759T.</title>
        <authorList>
            <person name="Chen D.-D."/>
            <person name="Tian Y."/>
            <person name="Jiao J.-Y."/>
            <person name="Zhang X.-T."/>
            <person name="Zhang Y.-G."/>
            <person name="Zhang Y."/>
            <person name="Xiao M."/>
            <person name="Shu W.-S."/>
            <person name="Li W.-J."/>
        </authorList>
    </citation>
    <scope>NUCLEOTIDE SEQUENCE [LARGE SCALE GENOMIC DNA]</scope>
    <source>
        <strain evidence="5 6">EGI 80759</strain>
    </source>
</reference>
<accession>A0A411YD01</accession>
<feature type="compositionally biased region" description="Basic residues" evidence="2">
    <location>
        <begin position="1"/>
        <end position="16"/>
    </location>
</feature>
<evidence type="ECO:0000259" key="4">
    <source>
        <dbReference type="PROSITE" id="PS50072"/>
    </source>
</evidence>
<dbReference type="AlphaFoldDB" id="A0A411YD01"/>
<dbReference type="KEGG" id="erz:ER308_05860"/>
<feature type="transmembrane region" description="Helical" evidence="3">
    <location>
        <begin position="36"/>
        <end position="57"/>
    </location>
</feature>
<dbReference type="SUPFAM" id="SSF50891">
    <property type="entry name" value="Cyclophilin-like"/>
    <property type="match status" value="1"/>
</dbReference>
<dbReference type="RefSeq" id="WP_131154108.1">
    <property type="nucleotide sequence ID" value="NZ_CP036402.1"/>
</dbReference>
<dbReference type="Gene3D" id="2.40.100.10">
    <property type="entry name" value="Cyclophilin-like"/>
    <property type="match status" value="1"/>
</dbReference>
<gene>
    <name evidence="5" type="ORF">ER308_05860</name>
</gene>
<dbReference type="InterPro" id="IPR044666">
    <property type="entry name" value="Cyclophilin_A-like"/>
</dbReference>
<evidence type="ECO:0000256" key="2">
    <source>
        <dbReference type="SAM" id="MobiDB-lite"/>
    </source>
</evidence>
<proteinExistence type="predicted"/>
<keyword evidence="6" id="KW-1185">Reference proteome</keyword>
<feature type="region of interest" description="Disordered" evidence="2">
    <location>
        <begin position="84"/>
        <end position="114"/>
    </location>
</feature>
<feature type="domain" description="PPIase cyclophilin-type" evidence="4">
    <location>
        <begin position="129"/>
        <end position="284"/>
    </location>
</feature>
<evidence type="ECO:0000256" key="3">
    <source>
        <dbReference type="SAM" id="Phobius"/>
    </source>
</evidence>
<keyword evidence="3" id="KW-0472">Membrane</keyword>
<dbReference type="Pfam" id="PF00160">
    <property type="entry name" value="Pro_isomerase"/>
    <property type="match status" value="1"/>
</dbReference>
<dbReference type="PANTHER" id="PTHR45625">
    <property type="entry name" value="PEPTIDYL-PROLYL CIS-TRANS ISOMERASE-RELATED"/>
    <property type="match status" value="1"/>
</dbReference>
<dbReference type="PROSITE" id="PS50072">
    <property type="entry name" value="CSA_PPIASE_2"/>
    <property type="match status" value="1"/>
</dbReference>
<evidence type="ECO:0000256" key="1">
    <source>
        <dbReference type="ARBA" id="ARBA00002388"/>
    </source>
</evidence>